<dbReference type="CDD" id="cd07816">
    <property type="entry name" value="Bet_v1-like"/>
    <property type="match status" value="1"/>
</dbReference>
<dbReference type="InterPro" id="IPR023393">
    <property type="entry name" value="START-like_dom_sf"/>
</dbReference>
<dbReference type="PANTHER" id="PTHR31213:SF19">
    <property type="entry name" value="BET V I_MAJOR LATEX PROTEIN DOMAIN-CONTAINING PROTEIN"/>
    <property type="match status" value="1"/>
</dbReference>
<feature type="domain" description="Bet v I/Major latex protein" evidence="5">
    <location>
        <begin position="28"/>
        <end position="138"/>
    </location>
</feature>
<comment type="caution">
    <text evidence="6">The sequence shown here is derived from an EMBL/GenBank/DDBJ whole genome shotgun (WGS) entry which is preliminary data.</text>
</comment>
<dbReference type="GO" id="GO:0004864">
    <property type="term" value="F:protein phosphatase inhibitor activity"/>
    <property type="evidence" value="ECO:0007669"/>
    <property type="project" value="TreeGrafter"/>
</dbReference>
<evidence type="ECO:0000256" key="2">
    <source>
        <dbReference type="ARBA" id="ARBA00009744"/>
    </source>
</evidence>
<dbReference type="Pfam" id="PF00407">
    <property type="entry name" value="Bet_v_1"/>
    <property type="match status" value="1"/>
</dbReference>
<evidence type="ECO:0000256" key="3">
    <source>
        <dbReference type="ARBA" id="ARBA00022589"/>
    </source>
</evidence>
<dbReference type="OrthoDB" id="1879545at2759"/>
<evidence type="ECO:0000256" key="4">
    <source>
        <dbReference type="SAM" id="MobiDB-lite"/>
    </source>
</evidence>
<dbReference type="PANTHER" id="PTHR31213">
    <property type="entry name" value="OS08G0374000 PROTEIN-RELATED"/>
    <property type="match status" value="1"/>
</dbReference>
<dbReference type="GO" id="GO:0006952">
    <property type="term" value="P:defense response"/>
    <property type="evidence" value="ECO:0007669"/>
    <property type="project" value="InterPro"/>
</dbReference>
<evidence type="ECO:0000259" key="5">
    <source>
        <dbReference type="Pfam" id="PF00407"/>
    </source>
</evidence>
<keyword evidence="3" id="KW-0017">Alkaloid metabolism</keyword>
<proteinExistence type="inferred from homology"/>
<feature type="compositionally biased region" description="Basic and acidic residues" evidence="4">
    <location>
        <begin position="169"/>
        <end position="178"/>
    </location>
</feature>
<dbReference type="EMBL" id="CM029040">
    <property type="protein sequence ID" value="KAG2633864.1"/>
    <property type="molecule type" value="Genomic_DNA"/>
</dbReference>
<dbReference type="GO" id="GO:0009738">
    <property type="term" value="P:abscisic acid-activated signaling pathway"/>
    <property type="evidence" value="ECO:0007669"/>
    <property type="project" value="TreeGrafter"/>
</dbReference>
<name>A0A8T0VKN8_PANVG</name>
<dbReference type="GO" id="GO:0005634">
    <property type="term" value="C:nucleus"/>
    <property type="evidence" value="ECO:0007669"/>
    <property type="project" value="UniProtKB-SubCell"/>
</dbReference>
<dbReference type="GO" id="GO:0005737">
    <property type="term" value="C:cytoplasm"/>
    <property type="evidence" value="ECO:0007669"/>
    <property type="project" value="TreeGrafter"/>
</dbReference>
<sequence>MEGSLCHEFPTDLPAIDVWEVYGSLTLARLVPQLLPHVLSKVELVEGDGGVGTILLVTFPPSGNSGLASYKEKFTMVDNEKYIKEAEAIEGGFLDLGFEKYLVRLEIVGQEDGPTIIRSTIEYKVDAEHASNASLVSTGALATIADAITKYIKEQKNPKQAGEQTSEEQAPRQKENKASEVIGRQV</sequence>
<dbReference type="GO" id="GO:0038023">
    <property type="term" value="F:signaling receptor activity"/>
    <property type="evidence" value="ECO:0007669"/>
    <property type="project" value="TreeGrafter"/>
</dbReference>
<dbReference type="GO" id="GO:0009820">
    <property type="term" value="P:alkaloid metabolic process"/>
    <property type="evidence" value="ECO:0007669"/>
    <property type="project" value="UniProtKB-KW"/>
</dbReference>
<feature type="region of interest" description="Disordered" evidence="4">
    <location>
        <begin position="155"/>
        <end position="186"/>
    </location>
</feature>
<accession>A0A8T0VKN8</accession>
<dbReference type="AlphaFoldDB" id="A0A8T0VKN8"/>
<dbReference type="InterPro" id="IPR050279">
    <property type="entry name" value="Plant_def-hormone_signal"/>
</dbReference>
<comment type="subcellular location">
    <subcellularLocation>
        <location evidence="1">Nucleus</location>
    </subcellularLocation>
</comment>
<reference evidence="6" key="1">
    <citation type="submission" date="2020-05" db="EMBL/GenBank/DDBJ databases">
        <title>WGS assembly of Panicum virgatum.</title>
        <authorList>
            <person name="Lovell J.T."/>
            <person name="Jenkins J."/>
            <person name="Shu S."/>
            <person name="Juenger T.E."/>
            <person name="Schmutz J."/>
        </authorList>
    </citation>
    <scope>NUCLEOTIDE SEQUENCE</scope>
    <source>
        <strain evidence="6">AP13</strain>
    </source>
</reference>
<dbReference type="InterPro" id="IPR000916">
    <property type="entry name" value="Bet_v_I/MLP"/>
</dbReference>
<gene>
    <name evidence="6" type="ORF">PVAP13_2NG230700</name>
</gene>
<dbReference type="FunFam" id="3.30.530.20:FF:000033">
    <property type="entry name" value="S-norcoclaurine synthase"/>
    <property type="match status" value="1"/>
</dbReference>
<evidence type="ECO:0000313" key="7">
    <source>
        <dbReference type="Proteomes" id="UP000823388"/>
    </source>
</evidence>
<protein>
    <recommendedName>
        <fullName evidence="5">Bet v I/Major latex protein domain-containing protein</fullName>
    </recommendedName>
</protein>
<dbReference type="Gene3D" id="3.30.530.20">
    <property type="match status" value="1"/>
</dbReference>
<evidence type="ECO:0000256" key="1">
    <source>
        <dbReference type="ARBA" id="ARBA00004123"/>
    </source>
</evidence>
<keyword evidence="7" id="KW-1185">Reference proteome</keyword>
<organism evidence="6 7">
    <name type="scientific">Panicum virgatum</name>
    <name type="common">Blackwell switchgrass</name>
    <dbReference type="NCBI Taxonomy" id="38727"/>
    <lineage>
        <taxon>Eukaryota</taxon>
        <taxon>Viridiplantae</taxon>
        <taxon>Streptophyta</taxon>
        <taxon>Embryophyta</taxon>
        <taxon>Tracheophyta</taxon>
        <taxon>Spermatophyta</taxon>
        <taxon>Magnoliopsida</taxon>
        <taxon>Liliopsida</taxon>
        <taxon>Poales</taxon>
        <taxon>Poaceae</taxon>
        <taxon>PACMAD clade</taxon>
        <taxon>Panicoideae</taxon>
        <taxon>Panicodae</taxon>
        <taxon>Paniceae</taxon>
        <taxon>Panicinae</taxon>
        <taxon>Panicum</taxon>
        <taxon>Panicum sect. Hiantes</taxon>
    </lineage>
</organism>
<dbReference type="SUPFAM" id="SSF55961">
    <property type="entry name" value="Bet v1-like"/>
    <property type="match status" value="1"/>
</dbReference>
<comment type="similarity">
    <text evidence="2">Belongs to the BetVI family.</text>
</comment>
<dbReference type="Proteomes" id="UP000823388">
    <property type="component" value="Chromosome 2N"/>
</dbReference>
<dbReference type="GO" id="GO:0010427">
    <property type="term" value="F:abscisic acid binding"/>
    <property type="evidence" value="ECO:0007669"/>
    <property type="project" value="TreeGrafter"/>
</dbReference>
<evidence type="ECO:0000313" key="6">
    <source>
        <dbReference type="EMBL" id="KAG2633864.1"/>
    </source>
</evidence>